<sequence length="263" mass="29236">MPSTGQLNPSVNSPLHGALNSSFTWPSPGPDILANSPALTQPSPLSTNGHISFFRHSDSDRSAGRSSRRPQEVEGAEHDHLTREGRMTLDERMTRMEYANRAAVTTPRDIFPANHPPSLMRMGTRHGGRRYGREGPDLRVGVVEEAAVRGRETWARRDRGSESDLLMGSATHTPTPTKVAHGQSQGLARQNLYSPSHGHSYSTATITAATPPPTAIDTRHRSRERQNRDQARHSNRMSKSCDQTRCWHHAHHPPSTRSSWRQC</sequence>
<feature type="region of interest" description="Disordered" evidence="1">
    <location>
        <begin position="1"/>
        <end position="89"/>
    </location>
</feature>
<feature type="region of interest" description="Disordered" evidence="1">
    <location>
        <begin position="195"/>
        <end position="263"/>
    </location>
</feature>
<proteinExistence type="predicted"/>
<feature type="compositionally biased region" description="Polar residues" evidence="1">
    <location>
        <begin position="37"/>
        <end position="50"/>
    </location>
</feature>
<feature type="compositionally biased region" description="Polar residues" evidence="1">
    <location>
        <begin position="170"/>
        <end position="181"/>
    </location>
</feature>
<dbReference type="EMBL" id="JASNQZ010000005">
    <property type="protein sequence ID" value="KAL0957215.1"/>
    <property type="molecule type" value="Genomic_DNA"/>
</dbReference>
<organism evidence="2 3">
    <name type="scientific">Hohenbuehelia grisea</name>
    <dbReference type="NCBI Taxonomy" id="104357"/>
    <lineage>
        <taxon>Eukaryota</taxon>
        <taxon>Fungi</taxon>
        <taxon>Dikarya</taxon>
        <taxon>Basidiomycota</taxon>
        <taxon>Agaricomycotina</taxon>
        <taxon>Agaricomycetes</taxon>
        <taxon>Agaricomycetidae</taxon>
        <taxon>Agaricales</taxon>
        <taxon>Pleurotineae</taxon>
        <taxon>Pleurotaceae</taxon>
        <taxon>Hohenbuehelia</taxon>
    </lineage>
</organism>
<protein>
    <submittedName>
        <fullName evidence="2">Uncharacterized protein</fullName>
    </submittedName>
</protein>
<dbReference type="Proteomes" id="UP001556367">
    <property type="component" value="Unassembled WGS sequence"/>
</dbReference>
<comment type="caution">
    <text evidence="2">The sequence shown here is derived from an EMBL/GenBank/DDBJ whole genome shotgun (WGS) entry which is preliminary data.</text>
</comment>
<reference evidence="3" key="1">
    <citation type="submission" date="2024-06" db="EMBL/GenBank/DDBJ databases">
        <title>Multi-omics analyses provide insights into the biosynthesis of the anticancer antibiotic pleurotin in Hohenbuehelia grisea.</title>
        <authorList>
            <person name="Weaver J.A."/>
            <person name="Alberti F."/>
        </authorList>
    </citation>
    <scope>NUCLEOTIDE SEQUENCE [LARGE SCALE GENOMIC DNA]</scope>
    <source>
        <strain evidence="3">T-177</strain>
    </source>
</reference>
<keyword evidence="3" id="KW-1185">Reference proteome</keyword>
<feature type="region of interest" description="Disordered" evidence="1">
    <location>
        <begin position="108"/>
        <end position="135"/>
    </location>
</feature>
<feature type="compositionally biased region" description="Basic and acidic residues" evidence="1">
    <location>
        <begin position="55"/>
        <end position="89"/>
    </location>
</feature>
<accession>A0ABR3JN17</accession>
<evidence type="ECO:0000256" key="1">
    <source>
        <dbReference type="SAM" id="MobiDB-lite"/>
    </source>
</evidence>
<gene>
    <name evidence="2" type="ORF">HGRIS_001030</name>
</gene>
<feature type="region of interest" description="Disordered" evidence="1">
    <location>
        <begin position="155"/>
        <end position="181"/>
    </location>
</feature>
<feature type="compositionally biased region" description="Polar residues" evidence="1">
    <location>
        <begin position="1"/>
        <end position="25"/>
    </location>
</feature>
<evidence type="ECO:0000313" key="2">
    <source>
        <dbReference type="EMBL" id="KAL0957215.1"/>
    </source>
</evidence>
<evidence type="ECO:0000313" key="3">
    <source>
        <dbReference type="Proteomes" id="UP001556367"/>
    </source>
</evidence>
<name>A0ABR3JN17_9AGAR</name>